<feature type="compositionally biased region" description="Basic and acidic residues" evidence="1">
    <location>
        <begin position="45"/>
        <end position="54"/>
    </location>
</feature>
<proteinExistence type="predicted"/>
<dbReference type="AlphaFoldDB" id="A0A4Y2UV32"/>
<evidence type="ECO:0000256" key="1">
    <source>
        <dbReference type="SAM" id="MobiDB-lite"/>
    </source>
</evidence>
<sequence>MVKSECVLILGRKQHGKQISLPVYRETEKQRQKVKENHLRRRHKFENEEREKHKPLTPNLPKFSQYPNGFGDCLNRRVARKQKWILGAEVLLTQNKQNRKLFHTYTIRRLLRLTS</sequence>
<feature type="region of interest" description="Disordered" evidence="1">
    <location>
        <begin position="30"/>
        <end position="64"/>
    </location>
</feature>
<reference evidence="2 3" key="1">
    <citation type="journal article" date="2019" name="Sci. Rep.">
        <title>Orb-weaving spider Araneus ventricosus genome elucidates the spidroin gene catalogue.</title>
        <authorList>
            <person name="Kono N."/>
            <person name="Nakamura H."/>
            <person name="Ohtoshi R."/>
            <person name="Moran D.A.P."/>
            <person name="Shinohara A."/>
            <person name="Yoshida Y."/>
            <person name="Fujiwara M."/>
            <person name="Mori M."/>
            <person name="Tomita M."/>
            <person name="Arakawa K."/>
        </authorList>
    </citation>
    <scope>NUCLEOTIDE SEQUENCE [LARGE SCALE GENOMIC DNA]</scope>
</reference>
<name>A0A4Y2UV32_ARAVE</name>
<accession>A0A4Y2UV32</accession>
<organism evidence="2 3">
    <name type="scientific">Araneus ventricosus</name>
    <name type="common">Orbweaver spider</name>
    <name type="synonym">Epeira ventricosa</name>
    <dbReference type="NCBI Taxonomy" id="182803"/>
    <lineage>
        <taxon>Eukaryota</taxon>
        <taxon>Metazoa</taxon>
        <taxon>Ecdysozoa</taxon>
        <taxon>Arthropoda</taxon>
        <taxon>Chelicerata</taxon>
        <taxon>Arachnida</taxon>
        <taxon>Araneae</taxon>
        <taxon>Araneomorphae</taxon>
        <taxon>Entelegynae</taxon>
        <taxon>Araneoidea</taxon>
        <taxon>Araneidae</taxon>
        <taxon>Araneus</taxon>
    </lineage>
</organism>
<dbReference type="EMBL" id="BGPR01039369">
    <property type="protein sequence ID" value="GBO15317.1"/>
    <property type="molecule type" value="Genomic_DNA"/>
</dbReference>
<dbReference type="Proteomes" id="UP000499080">
    <property type="component" value="Unassembled WGS sequence"/>
</dbReference>
<gene>
    <name evidence="2" type="ORF">AVEN_115717_1</name>
</gene>
<comment type="caution">
    <text evidence="2">The sequence shown here is derived from an EMBL/GenBank/DDBJ whole genome shotgun (WGS) entry which is preliminary data.</text>
</comment>
<protein>
    <submittedName>
        <fullName evidence="2">Uncharacterized protein</fullName>
    </submittedName>
</protein>
<keyword evidence="3" id="KW-1185">Reference proteome</keyword>
<evidence type="ECO:0000313" key="2">
    <source>
        <dbReference type="EMBL" id="GBO15317.1"/>
    </source>
</evidence>
<evidence type="ECO:0000313" key="3">
    <source>
        <dbReference type="Proteomes" id="UP000499080"/>
    </source>
</evidence>